<accession>A0A7C1JX64</accession>
<dbReference type="FunFam" id="3.40.50.720:FF:000084">
    <property type="entry name" value="Short-chain dehydrogenase reductase"/>
    <property type="match status" value="1"/>
</dbReference>
<dbReference type="NCBIfam" id="NF009466">
    <property type="entry name" value="PRK12826.1-2"/>
    <property type="match status" value="1"/>
</dbReference>
<evidence type="ECO:0000313" key="3">
    <source>
        <dbReference type="EMBL" id="HEF64402.1"/>
    </source>
</evidence>
<dbReference type="PANTHER" id="PTHR24321:SF8">
    <property type="entry name" value="ESTRADIOL 17-BETA-DEHYDROGENASE 8-RELATED"/>
    <property type="match status" value="1"/>
</dbReference>
<proteinExistence type="inferred from homology"/>
<name>A0A7C1JX64_THERO</name>
<comment type="similarity">
    <text evidence="1">Belongs to the short-chain dehydrogenases/reductases (SDR) family.</text>
</comment>
<dbReference type="InterPro" id="IPR020904">
    <property type="entry name" value="Sc_DH/Rdtase_CS"/>
</dbReference>
<organism evidence="3">
    <name type="scientific">Thermomicrobium roseum</name>
    <dbReference type="NCBI Taxonomy" id="500"/>
    <lineage>
        <taxon>Bacteria</taxon>
        <taxon>Pseudomonadati</taxon>
        <taxon>Thermomicrobiota</taxon>
        <taxon>Thermomicrobia</taxon>
        <taxon>Thermomicrobiales</taxon>
        <taxon>Thermomicrobiaceae</taxon>
        <taxon>Thermomicrobium</taxon>
    </lineage>
</organism>
<dbReference type="PANTHER" id="PTHR24321">
    <property type="entry name" value="DEHYDROGENASES, SHORT CHAIN"/>
    <property type="match status" value="1"/>
</dbReference>
<evidence type="ECO:0000256" key="1">
    <source>
        <dbReference type="ARBA" id="ARBA00006484"/>
    </source>
</evidence>
<sequence>MELHDRIAVVTGAGSGIGRAIAHRFAEAGATVIAADLDPQAAEATALLAPDRIVPHQVDVRDETSVRALMDSVLARFGRIDILVNNAGIGTTKDVVETELEEWEQVFAVNVRGVFLCCKYALPSMLARRSGVIINIGSVAGLIGIPKRAAYCASKGAVVTLTKQIAIAYVKDGIRCNCICPGTVDTPWVERLVAREPDPLAARRALEARQPMGRLVRPEEVAAAALYLASDEAAAVTGSILVVDGGWLAQ</sequence>
<protein>
    <submittedName>
        <fullName evidence="3">SDR family oxidoreductase</fullName>
    </submittedName>
</protein>
<evidence type="ECO:0000256" key="2">
    <source>
        <dbReference type="ARBA" id="ARBA00023002"/>
    </source>
</evidence>
<reference evidence="3" key="1">
    <citation type="journal article" date="2020" name="mSystems">
        <title>Genome- and Community-Level Interaction Insights into Carbon Utilization and Element Cycling Functions of Hydrothermarchaeota in Hydrothermal Sediment.</title>
        <authorList>
            <person name="Zhou Z."/>
            <person name="Liu Y."/>
            <person name="Xu W."/>
            <person name="Pan J."/>
            <person name="Luo Z.H."/>
            <person name="Li M."/>
        </authorList>
    </citation>
    <scope>NUCLEOTIDE SEQUENCE [LARGE SCALE GENOMIC DNA]</scope>
    <source>
        <strain evidence="3">SpSt-222</strain>
    </source>
</reference>
<dbReference type="AlphaFoldDB" id="A0A7C1JX64"/>
<dbReference type="CDD" id="cd05233">
    <property type="entry name" value="SDR_c"/>
    <property type="match status" value="1"/>
</dbReference>
<dbReference type="PRINTS" id="PR00080">
    <property type="entry name" value="SDRFAMILY"/>
</dbReference>
<keyword evidence="2" id="KW-0560">Oxidoreductase</keyword>
<comment type="caution">
    <text evidence="3">The sequence shown here is derived from an EMBL/GenBank/DDBJ whole genome shotgun (WGS) entry which is preliminary data.</text>
</comment>
<dbReference type="NCBIfam" id="NF004791">
    <property type="entry name" value="PRK06138.1"/>
    <property type="match status" value="1"/>
</dbReference>
<dbReference type="PRINTS" id="PR00081">
    <property type="entry name" value="GDHRDH"/>
</dbReference>
<dbReference type="PROSITE" id="PS00061">
    <property type="entry name" value="ADH_SHORT"/>
    <property type="match status" value="1"/>
</dbReference>
<dbReference type="SUPFAM" id="SSF51735">
    <property type="entry name" value="NAD(P)-binding Rossmann-fold domains"/>
    <property type="match status" value="1"/>
</dbReference>
<dbReference type="Pfam" id="PF13561">
    <property type="entry name" value="adh_short_C2"/>
    <property type="match status" value="1"/>
</dbReference>
<dbReference type="Gene3D" id="3.40.50.720">
    <property type="entry name" value="NAD(P)-binding Rossmann-like Domain"/>
    <property type="match status" value="1"/>
</dbReference>
<dbReference type="NCBIfam" id="NF005559">
    <property type="entry name" value="PRK07231.1"/>
    <property type="match status" value="1"/>
</dbReference>
<dbReference type="InterPro" id="IPR036291">
    <property type="entry name" value="NAD(P)-bd_dom_sf"/>
</dbReference>
<gene>
    <name evidence="3" type="ORF">ENP47_02160</name>
</gene>
<dbReference type="InterPro" id="IPR002347">
    <property type="entry name" value="SDR_fam"/>
</dbReference>
<dbReference type="GO" id="GO:0016491">
    <property type="term" value="F:oxidoreductase activity"/>
    <property type="evidence" value="ECO:0007669"/>
    <property type="project" value="UniProtKB-KW"/>
</dbReference>
<dbReference type="EMBL" id="DSJL01000006">
    <property type="protein sequence ID" value="HEF64402.1"/>
    <property type="molecule type" value="Genomic_DNA"/>
</dbReference>